<dbReference type="SUPFAM" id="SSF47454">
    <property type="entry name" value="A DNA-binding domain in eukaryotic transcription factors"/>
    <property type="match status" value="1"/>
</dbReference>
<evidence type="ECO:0000313" key="3">
    <source>
        <dbReference type="Proteomes" id="UP001628156"/>
    </source>
</evidence>
<dbReference type="Proteomes" id="UP001628156">
    <property type="component" value="Unassembled WGS sequence"/>
</dbReference>
<feature type="coiled-coil region" evidence="1">
    <location>
        <begin position="88"/>
        <end position="115"/>
    </location>
</feature>
<evidence type="ECO:0000313" key="2">
    <source>
        <dbReference type="EMBL" id="GAB1225453.1"/>
    </source>
</evidence>
<name>A0ABQ0DRR8_9EUKA</name>
<dbReference type="InterPro" id="IPR008917">
    <property type="entry name" value="TF_DNA-bd_sf"/>
</dbReference>
<protein>
    <recommendedName>
        <fullName evidence="4">Basic leucine zipper domain-containing protein</fullName>
    </recommendedName>
</protein>
<organism evidence="2 3">
    <name type="scientific">Entamoeba nuttalli</name>
    <dbReference type="NCBI Taxonomy" id="412467"/>
    <lineage>
        <taxon>Eukaryota</taxon>
        <taxon>Amoebozoa</taxon>
        <taxon>Evosea</taxon>
        <taxon>Archamoebae</taxon>
        <taxon>Mastigamoebida</taxon>
        <taxon>Entamoebidae</taxon>
        <taxon>Entamoeba</taxon>
    </lineage>
</organism>
<accession>A0ABQ0DRR8</accession>
<reference evidence="2 3" key="1">
    <citation type="journal article" date="2019" name="PLoS Negl. Trop. Dis.">
        <title>Whole genome sequencing of Entamoeba nuttalli reveals mammalian host-related molecular signatures and a novel octapeptide-repeat surface protein.</title>
        <authorList>
            <person name="Tanaka M."/>
            <person name="Makiuchi T."/>
            <person name="Komiyama T."/>
            <person name="Shiina T."/>
            <person name="Osaki K."/>
            <person name="Tachibana H."/>
        </authorList>
    </citation>
    <scope>NUCLEOTIDE SEQUENCE [LARGE SCALE GENOMIC DNA]</scope>
    <source>
        <strain evidence="2 3">P19-061405</strain>
    </source>
</reference>
<keyword evidence="1" id="KW-0175">Coiled coil</keyword>
<keyword evidence="3" id="KW-1185">Reference proteome</keyword>
<evidence type="ECO:0000256" key="1">
    <source>
        <dbReference type="SAM" id="Coils"/>
    </source>
</evidence>
<dbReference type="EMBL" id="BAAFRS010000252">
    <property type="protein sequence ID" value="GAB1225453.1"/>
    <property type="molecule type" value="Genomic_DNA"/>
</dbReference>
<proteinExistence type="predicted"/>
<gene>
    <name evidence="2" type="ORF">ENUP19_0252G0093</name>
</gene>
<sequence>MQPPYNPFNFHNKHDCENDVVIRSCGKPIQTNLNHLLEKNELRKMSIEEFNEYKNKLTGFRKLENEEELILKGIERKLKSLESLKKCRKKKKIELELMSKEIIEIKEKTVELKKQNESITQVLCDCQNCNKRLTKIPLN</sequence>
<comment type="caution">
    <text evidence="2">The sequence shown here is derived from an EMBL/GenBank/DDBJ whole genome shotgun (WGS) entry which is preliminary data.</text>
</comment>
<evidence type="ECO:0008006" key="4">
    <source>
        <dbReference type="Google" id="ProtNLM"/>
    </source>
</evidence>